<feature type="compositionally biased region" description="Basic and acidic residues" evidence="1">
    <location>
        <begin position="89"/>
        <end position="154"/>
    </location>
</feature>
<accession>D8RBD6</accession>
<feature type="compositionally biased region" description="Basic and acidic residues" evidence="1">
    <location>
        <begin position="163"/>
        <end position="178"/>
    </location>
</feature>
<organism evidence="3">
    <name type="scientific">Selaginella moellendorffii</name>
    <name type="common">Spikemoss</name>
    <dbReference type="NCBI Taxonomy" id="88036"/>
    <lineage>
        <taxon>Eukaryota</taxon>
        <taxon>Viridiplantae</taxon>
        <taxon>Streptophyta</taxon>
        <taxon>Embryophyta</taxon>
        <taxon>Tracheophyta</taxon>
        <taxon>Lycopodiopsida</taxon>
        <taxon>Selaginellales</taxon>
        <taxon>Selaginellaceae</taxon>
        <taxon>Selaginella</taxon>
    </lineage>
</organism>
<dbReference type="Gramene" id="EFJ30776">
    <property type="protein sequence ID" value="EFJ30776"/>
    <property type="gene ID" value="SELMODRAFT_440379"/>
</dbReference>
<dbReference type="PANTHER" id="PTHR33621">
    <property type="entry name" value="ASPARTIC/GLUTAMIC ACID-RICH PROTEIN"/>
    <property type="match status" value="1"/>
</dbReference>
<feature type="region of interest" description="Disordered" evidence="1">
    <location>
        <begin position="47"/>
        <end position="178"/>
    </location>
</feature>
<feature type="region of interest" description="Disordered" evidence="1">
    <location>
        <begin position="489"/>
        <end position="552"/>
    </location>
</feature>
<evidence type="ECO:0000313" key="3">
    <source>
        <dbReference type="Proteomes" id="UP000001514"/>
    </source>
</evidence>
<evidence type="ECO:0000313" key="2">
    <source>
        <dbReference type="EMBL" id="EFJ30776.1"/>
    </source>
</evidence>
<gene>
    <name evidence="2" type="ORF">SELMODRAFT_440379</name>
</gene>
<evidence type="ECO:0000256" key="1">
    <source>
        <dbReference type="SAM" id="MobiDB-lite"/>
    </source>
</evidence>
<feature type="compositionally biased region" description="Polar residues" evidence="1">
    <location>
        <begin position="71"/>
        <end position="83"/>
    </location>
</feature>
<feature type="compositionally biased region" description="Basic and acidic residues" evidence="1">
    <location>
        <begin position="489"/>
        <end position="505"/>
    </location>
</feature>
<dbReference type="PANTHER" id="PTHR33621:SF2">
    <property type="entry name" value="RIBOSOMAL L1 DOMAIN-CONTAINING PROTEIN"/>
    <property type="match status" value="1"/>
</dbReference>
<dbReference type="EMBL" id="GL377575">
    <property type="protein sequence ID" value="EFJ30776.1"/>
    <property type="molecule type" value="Genomic_DNA"/>
</dbReference>
<protein>
    <submittedName>
        <fullName evidence="2">Uncharacterized protein</fullName>
    </submittedName>
</protein>
<dbReference type="eggNOG" id="ENOG502SGHS">
    <property type="taxonomic scope" value="Eukaryota"/>
</dbReference>
<feature type="region of interest" description="Disordered" evidence="1">
    <location>
        <begin position="191"/>
        <end position="211"/>
    </location>
</feature>
<keyword evidence="3" id="KW-1185">Reference proteome</keyword>
<dbReference type="Proteomes" id="UP000001514">
    <property type="component" value="Unassembled WGS sequence"/>
</dbReference>
<dbReference type="HOGENOM" id="CLU_474421_0_0_1"/>
<reference evidence="2 3" key="1">
    <citation type="journal article" date="2011" name="Science">
        <title>The Selaginella genome identifies genetic changes associated with the evolution of vascular plants.</title>
        <authorList>
            <person name="Banks J.A."/>
            <person name="Nishiyama T."/>
            <person name="Hasebe M."/>
            <person name="Bowman J.L."/>
            <person name="Gribskov M."/>
            <person name="dePamphilis C."/>
            <person name="Albert V.A."/>
            <person name="Aono N."/>
            <person name="Aoyama T."/>
            <person name="Ambrose B.A."/>
            <person name="Ashton N.W."/>
            <person name="Axtell M.J."/>
            <person name="Barker E."/>
            <person name="Barker M.S."/>
            <person name="Bennetzen J.L."/>
            <person name="Bonawitz N.D."/>
            <person name="Chapple C."/>
            <person name="Cheng C."/>
            <person name="Correa L.G."/>
            <person name="Dacre M."/>
            <person name="DeBarry J."/>
            <person name="Dreyer I."/>
            <person name="Elias M."/>
            <person name="Engstrom E.M."/>
            <person name="Estelle M."/>
            <person name="Feng L."/>
            <person name="Finet C."/>
            <person name="Floyd S.K."/>
            <person name="Frommer W.B."/>
            <person name="Fujita T."/>
            <person name="Gramzow L."/>
            <person name="Gutensohn M."/>
            <person name="Harholt J."/>
            <person name="Hattori M."/>
            <person name="Heyl A."/>
            <person name="Hirai T."/>
            <person name="Hiwatashi Y."/>
            <person name="Ishikawa M."/>
            <person name="Iwata M."/>
            <person name="Karol K.G."/>
            <person name="Koehler B."/>
            <person name="Kolukisaoglu U."/>
            <person name="Kubo M."/>
            <person name="Kurata T."/>
            <person name="Lalonde S."/>
            <person name="Li K."/>
            <person name="Li Y."/>
            <person name="Litt A."/>
            <person name="Lyons E."/>
            <person name="Manning G."/>
            <person name="Maruyama T."/>
            <person name="Michael T.P."/>
            <person name="Mikami K."/>
            <person name="Miyazaki S."/>
            <person name="Morinaga S."/>
            <person name="Murata T."/>
            <person name="Mueller-Roeber B."/>
            <person name="Nelson D.R."/>
            <person name="Obara M."/>
            <person name="Oguri Y."/>
            <person name="Olmstead R.G."/>
            <person name="Onodera N."/>
            <person name="Petersen B.L."/>
            <person name="Pils B."/>
            <person name="Prigge M."/>
            <person name="Rensing S.A."/>
            <person name="Riano-Pachon D.M."/>
            <person name="Roberts A.W."/>
            <person name="Sato Y."/>
            <person name="Scheller H.V."/>
            <person name="Schulz B."/>
            <person name="Schulz C."/>
            <person name="Shakirov E.V."/>
            <person name="Shibagaki N."/>
            <person name="Shinohara N."/>
            <person name="Shippen D.E."/>
            <person name="Soerensen I."/>
            <person name="Sotooka R."/>
            <person name="Sugimoto N."/>
            <person name="Sugita M."/>
            <person name="Sumikawa N."/>
            <person name="Tanurdzic M."/>
            <person name="Theissen G."/>
            <person name="Ulvskov P."/>
            <person name="Wakazuki S."/>
            <person name="Weng J.K."/>
            <person name="Willats W.W."/>
            <person name="Wipf D."/>
            <person name="Wolf P.G."/>
            <person name="Yang L."/>
            <person name="Zimmer A.D."/>
            <person name="Zhu Q."/>
            <person name="Mitros T."/>
            <person name="Hellsten U."/>
            <person name="Loque D."/>
            <person name="Otillar R."/>
            <person name="Salamov A."/>
            <person name="Schmutz J."/>
            <person name="Shapiro H."/>
            <person name="Lindquist E."/>
            <person name="Lucas S."/>
            <person name="Rokhsar D."/>
            <person name="Grigoriev I.V."/>
        </authorList>
    </citation>
    <scope>NUCLEOTIDE SEQUENCE [LARGE SCALE GENOMIC DNA]</scope>
</reference>
<proteinExistence type="predicted"/>
<sequence>MARDKAALDYHKLPRRRLQQLCKKNGIPANKTNLFMADALAALFKAPASRESGKDKDVAPPAAGRTGSAVGDSQSSQCTTEENAISPVKSRDDEKRDDGEHDKHSFCTASDDKGEFDDAHSVAEEPDKVKTSMDARENLDHGDGRCAKLERSPEAIELDDEDHPEKAVAEVDRQDEKDVEVPTFAALAEASHDQAQGGKALEMGAQETPSAARVEIKTTEKGGEVSEVVEARQTLPAVIKASHEQQDEKVPAVEVSRDQNQIAVVTKEKVLVEAVTAVAKQEVVSETKVLSDAAVVAVAKQGVVIETKALLDEAVGVARQEAKKKHHVYESVPKFAAEEAALGKSEDDLSPAATDIKELSLPTPDAVITSELSESKGFIVEGRVDQTLEASENQAVAMIVQELEVQTDTPAPTLDLPEESAVQMIEELTQATDEELGSEHLKAMLRRAMERSKSRNQYKKGPVFLHKRSTMEKVLERARKKRAECLEQRRFEVGHKSSGDDHDSPSDDDPAPEAPRGGVISSKAARIQQKHREQFKTPIKGKSHRKSEADFVKLTSARRQELLRSKRGMKNIVDS</sequence>
<dbReference type="InParanoid" id="D8RBD6"/>
<dbReference type="AlphaFoldDB" id="D8RBD6"/>
<dbReference type="KEGG" id="smo:SELMODRAFT_440379"/>
<name>D8RBD6_SELML</name>
<dbReference type="OrthoDB" id="1916794at2759"/>